<feature type="non-terminal residue" evidence="1">
    <location>
        <position position="23"/>
    </location>
</feature>
<reference evidence="1" key="1">
    <citation type="submission" date="2020-07" db="EMBL/GenBank/DDBJ databases">
        <title>Multicomponent nature underlies the extraordinary mechanical properties of spider dragline silk.</title>
        <authorList>
            <person name="Kono N."/>
            <person name="Nakamura H."/>
            <person name="Mori M."/>
            <person name="Yoshida Y."/>
            <person name="Ohtoshi R."/>
            <person name="Malay A.D."/>
            <person name="Moran D.A.P."/>
            <person name="Tomita M."/>
            <person name="Numata K."/>
            <person name="Arakawa K."/>
        </authorList>
    </citation>
    <scope>NUCLEOTIDE SEQUENCE</scope>
</reference>
<evidence type="ECO:0000313" key="2">
    <source>
        <dbReference type="Proteomes" id="UP000887116"/>
    </source>
</evidence>
<evidence type="ECO:0000313" key="1">
    <source>
        <dbReference type="EMBL" id="GFQ87239.1"/>
    </source>
</evidence>
<sequence>HRYDFLCVYSNGRYRNNVIRKFA</sequence>
<dbReference type="AlphaFoldDB" id="A0A8X6FTX4"/>
<organism evidence="1 2">
    <name type="scientific">Trichonephila clavata</name>
    <name type="common">Joro spider</name>
    <name type="synonym">Nephila clavata</name>
    <dbReference type="NCBI Taxonomy" id="2740835"/>
    <lineage>
        <taxon>Eukaryota</taxon>
        <taxon>Metazoa</taxon>
        <taxon>Ecdysozoa</taxon>
        <taxon>Arthropoda</taxon>
        <taxon>Chelicerata</taxon>
        <taxon>Arachnida</taxon>
        <taxon>Araneae</taxon>
        <taxon>Araneomorphae</taxon>
        <taxon>Entelegynae</taxon>
        <taxon>Araneoidea</taxon>
        <taxon>Nephilidae</taxon>
        <taxon>Trichonephila</taxon>
    </lineage>
</organism>
<protein>
    <submittedName>
        <fullName evidence="1">Uncharacterized protein</fullName>
    </submittedName>
</protein>
<comment type="caution">
    <text evidence="1">The sequence shown here is derived from an EMBL/GenBank/DDBJ whole genome shotgun (WGS) entry which is preliminary data.</text>
</comment>
<gene>
    <name evidence="1" type="ORF">TNCT_128481</name>
</gene>
<name>A0A8X6FTX4_TRICU</name>
<keyword evidence="2" id="KW-1185">Reference proteome</keyword>
<proteinExistence type="predicted"/>
<accession>A0A8X6FTX4</accession>
<dbReference type="EMBL" id="BMAO01003354">
    <property type="protein sequence ID" value="GFQ87239.1"/>
    <property type="molecule type" value="Genomic_DNA"/>
</dbReference>
<dbReference type="Proteomes" id="UP000887116">
    <property type="component" value="Unassembled WGS sequence"/>
</dbReference>